<organism evidence="6 7">
    <name type="scientific">Cystobacter fuscus</name>
    <dbReference type="NCBI Taxonomy" id="43"/>
    <lineage>
        <taxon>Bacteria</taxon>
        <taxon>Pseudomonadati</taxon>
        <taxon>Myxococcota</taxon>
        <taxon>Myxococcia</taxon>
        <taxon>Myxococcales</taxon>
        <taxon>Cystobacterineae</taxon>
        <taxon>Archangiaceae</taxon>
        <taxon>Cystobacter</taxon>
    </lineage>
</organism>
<dbReference type="InterPro" id="IPR009009">
    <property type="entry name" value="RlpA-like_DPBB"/>
</dbReference>
<keyword evidence="3" id="KW-0564">Palmitate</keyword>
<dbReference type="InterPro" id="IPR036908">
    <property type="entry name" value="RlpA-like_sf"/>
</dbReference>
<evidence type="ECO:0000259" key="5">
    <source>
        <dbReference type="Pfam" id="PF03330"/>
    </source>
</evidence>
<dbReference type="PANTHER" id="PTHR34183">
    <property type="entry name" value="ENDOLYTIC PEPTIDOGLYCAN TRANSGLYCOSYLASE RLPA"/>
    <property type="match status" value="1"/>
</dbReference>
<dbReference type="GO" id="GO:0008932">
    <property type="term" value="F:lytic endotransglycosylase activity"/>
    <property type="evidence" value="ECO:0007669"/>
    <property type="project" value="UniProtKB-UniRule"/>
</dbReference>
<dbReference type="EMBL" id="CP022098">
    <property type="protein sequence ID" value="ATB37417.1"/>
    <property type="molecule type" value="Genomic_DNA"/>
</dbReference>
<dbReference type="PANTHER" id="PTHR34183:SF1">
    <property type="entry name" value="ENDOLYTIC PEPTIDOGLYCAN TRANSGLYCOSYLASE RLPA"/>
    <property type="match status" value="1"/>
</dbReference>
<proteinExistence type="inferred from homology"/>
<dbReference type="Pfam" id="PF03330">
    <property type="entry name" value="DPBB_1"/>
    <property type="match status" value="1"/>
</dbReference>
<comment type="subcellular location">
    <subcellularLocation>
        <location evidence="3">Cell membrane</location>
        <topology evidence="3">Lipid-anchor</topology>
    </subcellularLocation>
</comment>
<keyword evidence="2 3" id="KW-0961">Cell wall biogenesis/degradation</keyword>
<evidence type="ECO:0000256" key="3">
    <source>
        <dbReference type="HAMAP-Rule" id="MF_02071"/>
    </source>
</evidence>
<keyword evidence="3" id="KW-0449">Lipoprotein</keyword>
<evidence type="ECO:0000256" key="1">
    <source>
        <dbReference type="ARBA" id="ARBA00023239"/>
    </source>
</evidence>
<dbReference type="InterPro" id="IPR034718">
    <property type="entry name" value="RlpA"/>
</dbReference>
<dbReference type="Gene3D" id="2.40.40.10">
    <property type="entry name" value="RlpA-like domain"/>
    <property type="match status" value="1"/>
</dbReference>
<dbReference type="GO" id="GO:0005886">
    <property type="term" value="C:plasma membrane"/>
    <property type="evidence" value="ECO:0007669"/>
    <property type="project" value="UniProtKB-SubCell"/>
</dbReference>
<keyword evidence="3" id="KW-0472">Membrane</keyword>
<evidence type="ECO:0000313" key="6">
    <source>
        <dbReference type="EMBL" id="ATB37417.1"/>
    </source>
</evidence>
<dbReference type="InterPro" id="IPR012997">
    <property type="entry name" value="RplA"/>
</dbReference>
<gene>
    <name evidence="3" type="primary">rlpA</name>
    <name evidence="6" type="ORF">CYFUS_002839</name>
</gene>
<feature type="domain" description="RlpA-like protein double-psi beta-barrel" evidence="5">
    <location>
        <begin position="42"/>
        <end position="129"/>
    </location>
</feature>
<name>A0A250J1T8_9BACT</name>
<keyword evidence="3" id="KW-1003">Cell membrane</keyword>
<evidence type="ECO:0000256" key="2">
    <source>
        <dbReference type="ARBA" id="ARBA00023316"/>
    </source>
</evidence>
<evidence type="ECO:0000256" key="4">
    <source>
        <dbReference type="RuleBase" id="RU003495"/>
    </source>
</evidence>
<dbReference type="GO" id="GO:0000270">
    <property type="term" value="P:peptidoglycan metabolic process"/>
    <property type="evidence" value="ECO:0007669"/>
    <property type="project" value="UniProtKB-UniRule"/>
</dbReference>
<dbReference type="SUPFAM" id="SSF50685">
    <property type="entry name" value="Barwin-like endoglucanases"/>
    <property type="match status" value="1"/>
</dbReference>
<keyword evidence="1 3" id="KW-0456">Lyase</keyword>
<dbReference type="HAMAP" id="MF_02071">
    <property type="entry name" value="RlpA"/>
    <property type="match status" value="1"/>
</dbReference>
<dbReference type="NCBIfam" id="TIGR00413">
    <property type="entry name" value="rlpA"/>
    <property type="match status" value="1"/>
</dbReference>
<evidence type="ECO:0000313" key="7">
    <source>
        <dbReference type="Proteomes" id="UP000217257"/>
    </source>
</evidence>
<sequence>MRRLFVGVCVGLGLLSGCAARATRGDEDTAERASATRGYLEEGLASYYADRYNGRATASGEKLDPKKYTAAHPKLPFGTCLRVVNMENNRSVEVRVNDRGPYVKGRVVDVSHVAAKKLELLDKGLARVRLYRCATRTSQLDVQLDVPNESRAG</sequence>
<dbReference type="AlphaFoldDB" id="A0A250J1T8"/>
<dbReference type="Proteomes" id="UP000217257">
    <property type="component" value="Chromosome"/>
</dbReference>
<dbReference type="PROSITE" id="PS51257">
    <property type="entry name" value="PROKAR_LIPOPROTEIN"/>
    <property type="match status" value="1"/>
</dbReference>
<dbReference type="RefSeq" id="WP_095985743.1">
    <property type="nucleotide sequence ID" value="NZ_CP022098.1"/>
</dbReference>
<reference evidence="6 7" key="1">
    <citation type="submission" date="2017-06" db="EMBL/GenBank/DDBJ databases">
        <title>Sequencing and comparative analysis of myxobacterial genomes.</title>
        <authorList>
            <person name="Rupp O."/>
            <person name="Goesmann A."/>
            <person name="Sogaard-Andersen L."/>
        </authorList>
    </citation>
    <scope>NUCLEOTIDE SEQUENCE [LARGE SCALE GENOMIC DNA]</scope>
    <source>
        <strain evidence="6 7">DSM 52655</strain>
    </source>
</reference>
<dbReference type="GO" id="GO:0071555">
    <property type="term" value="P:cell wall organization"/>
    <property type="evidence" value="ECO:0007669"/>
    <property type="project" value="UniProtKB-KW"/>
</dbReference>
<protein>
    <recommendedName>
        <fullName evidence="3">Probable endolytic peptidoglycan transglycosylase RlpA</fullName>
        <ecNumber evidence="3">4.2.2.-</ecNumber>
    </recommendedName>
</protein>
<dbReference type="CDD" id="cd22268">
    <property type="entry name" value="DPBB_RlpA-like"/>
    <property type="match status" value="1"/>
</dbReference>
<dbReference type="EC" id="4.2.2.-" evidence="3"/>
<accession>A0A250J1T8</accession>
<dbReference type="KEGG" id="cfus:CYFUS_002839"/>
<comment type="function">
    <text evidence="3">Lytic transglycosylase with a strong preference for naked glycan strands that lack stem peptides.</text>
</comment>
<comment type="similarity">
    <text evidence="3 4">Belongs to the RlpA family.</text>
</comment>